<reference evidence="13 14" key="1">
    <citation type="journal article" date="2024" name="Genome Biol. Evol.">
        <title>Chromosome-level genome assembly of the viviparous eelpout Zoarces viviparus.</title>
        <authorList>
            <person name="Fuhrmann N."/>
            <person name="Brasseur M.V."/>
            <person name="Bakowski C.E."/>
            <person name="Podsiadlowski L."/>
            <person name="Prost S."/>
            <person name="Krehenwinkel H."/>
            <person name="Mayer C."/>
        </authorList>
    </citation>
    <scope>NUCLEOTIDE SEQUENCE [LARGE SCALE GENOMIC DNA]</scope>
    <source>
        <strain evidence="13">NO-MEL_2022_Ind0_liver</strain>
    </source>
</reference>
<dbReference type="Pfam" id="PF01105">
    <property type="entry name" value="EMP24_GP25L"/>
    <property type="match status" value="1"/>
</dbReference>
<keyword evidence="9" id="KW-0472">Membrane</keyword>
<dbReference type="InterPro" id="IPR009038">
    <property type="entry name" value="GOLD_dom"/>
</dbReference>
<feature type="chain" id="PRO_5043788620" description="GOLD domain-containing protein" evidence="11">
    <location>
        <begin position="24"/>
        <end position="227"/>
    </location>
</feature>
<dbReference type="SUPFAM" id="SSF101576">
    <property type="entry name" value="Supernatant protein factor (SPF), C-terminal domain"/>
    <property type="match status" value="1"/>
</dbReference>
<evidence type="ECO:0000256" key="11">
    <source>
        <dbReference type="SAM" id="SignalP"/>
    </source>
</evidence>
<comment type="similarity">
    <text evidence="4 10">Belongs to the EMP24/GP25L family.</text>
</comment>
<dbReference type="PANTHER" id="PTHR22811">
    <property type="entry name" value="TRANSMEMBRANE EMP24 DOMAIN-CONTAINING PROTEIN"/>
    <property type="match status" value="1"/>
</dbReference>
<organism evidence="13 14">
    <name type="scientific">Zoarces viviparus</name>
    <name type="common">Viviparous eelpout</name>
    <name type="synonym">Blennius viviparus</name>
    <dbReference type="NCBI Taxonomy" id="48416"/>
    <lineage>
        <taxon>Eukaryota</taxon>
        <taxon>Metazoa</taxon>
        <taxon>Chordata</taxon>
        <taxon>Craniata</taxon>
        <taxon>Vertebrata</taxon>
        <taxon>Euteleostomi</taxon>
        <taxon>Actinopterygii</taxon>
        <taxon>Neopterygii</taxon>
        <taxon>Teleostei</taxon>
        <taxon>Neoteleostei</taxon>
        <taxon>Acanthomorphata</taxon>
        <taxon>Eupercaria</taxon>
        <taxon>Perciformes</taxon>
        <taxon>Cottioidei</taxon>
        <taxon>Zoarcales</taxon>
        <taxon>Zoarcidae</taxon>
        <taxon>Zoarcinae</taxon>
        <taxon>Zoarces</taxon>
    </lineage>
</organism>
<keyword evidence="6 11" id="KW-0732">Signal</keyword>
<sequence>MMNVSGELCWLACLILTVDLTLGLGPYKDMEFTFLLSAGSTECFYQTTARNDSIEVEYQVIAGSGLDVGFVLVSPGGYRLASDFRRSDAVHMVDPTEDGDYRLCFDNSFSKLSEKLVFFEVIVNRQSSSARGGQNEWAEVAMPESMVEYKLEDIRVRLDSVHQHLEKSRQVLTVLRTLEARDRYLLEDNLWRVSFWSCLNVCVMLTVAVTQVYTLRRLFDVTTRVRT</sequence>
<name>A0AAW1FKR0_ZOAVI</name>
<dbReference type="AlphaFoldDB" id="A0AAW1FKR0"/>
<gene>
    <name evidence="13" type="ORF">VZT92_007611</name>
</gene>
<comment type="subcellular location">
    <subcellularLocation>
        <location evidence="1">Endoplasmic reticulum membrane</location>
        <topology evidence="1">Single-pass type I membrane protein</topology>
    </subcellularLocation>
    <subcellularLocation>
        <location evidence="2">Endoplasmic reticulum-Golgi intermediate compartment membrane</location>
        <topology evidence="2">Single-pass type I membrane protein</topology>
    </subcellularLocation>
    <subcellularLocation>
        <location evidence="3">Golgi apparatus</location>
        <location evidence="3">cis-Golgi network membrane</location>
        <topology evidence="3">Single-pass type I membrane protein</topology>
    </subcellularLocation>
    <subcellularLocation>
        <location evidence="10">Membrane</location>
        <topology evidence="10">Single-pass type I membrane protein</topology>
    </subcellularLocation>
</comment>
<dbReference type="InterPro" id="IPR036598">
    <property type="entry name" value="GOLD_dom_sf"/>
</dbReference>
<dbReference type="GO" id="GO:0005794">
    <property type="term" value="C:Golgi apparatus"/>
    <property type="evidence" value="ECO:0007669"/>
    <property type="project" value="UniProtKB-SubCell"/>
</dbReference>
<protein>
    <recommendedName>
        <fullName evidence="12">GOLD domain-containing protein</fullName>
    </recommendedName>
</protein>
<evidence type="ECO:0000256" key="9">
    <source>
        <dbReference type="ARBA" id="ARBA00023136"/>
    </source>
</evidence>
<keyword evidence="7" id="KW-0256">Endoplasmic reticulum</keyword>
<comment type="caution">
    <text evidence="13">The sequence shown here is derived from an EMBL/GenBank/DDBJ whole genome shotgun (WGS) entry which is preliminary data.</text>
</comment>
<proteinExistence type="inferred from homology"/>
<keyword evidence="14" id="KW-1185">Reference proteome</keyword>
<evidence type="ECO:0000256" key="8">
    <source>
        <dbReference type="ARBA" id="ARBA00022989"/>
    </source>
</evidence>
<feature type="domain" description="GOLD" evidence="12">
    <location>
        <begin position="41"/>
        <end position="123"/>
    </location>
</feature>
<evidence type="ECO:0000256" key="7">
    <source>
        <dbReference type="ARBA" id="ARBA00022824"/>
    </source>
</evidence>
<evidence type="ECO:0000256" key="6">
    <source>
        <dbReference type="ARBA" id="ARBA00022729"/>
    </source>
</evidence>
<accession>A0AAW1FKR0</accession>
<evidence type="ECO:0000259" key="12">
    <source>
        <dbReference type="PROSITE" id="PS50866"/>
    </source>
</evidence>
<keyword evidence="5 10" id="KW-0812">Transmembrane</keyword>
<dbReference type="SMART" id="SM01190">
    <property type="entry name" value="EMP24_GP25L"/>
    <property type="match status" value="1"/>
</dbReference>
<evidence type="ECO:0000256" key="2">
    <source>
        <dbReference type="ARBA" id="ARBA00004151"/>
    </source>
</evidence>
<evidence type="ECO:0000256" key="4">
    <source>
        <dbReference type="ARBA" id="ARBA00007104"/>
    </source>
</evidence>
<feature type="signal peptide" evidence="11">
    <location>
        <begin position="1"/>
        <end position="23"/>
    </location>
</feature>
<dbReference type="GO" id="GO:0033116">
    <property type="term" value="C:endoplasmic reticulum-Golgi intermediate compartment membrane"/>
    <property type="evidence" value="ECO:0007669"/>
    <property type="project" value="UniProtKB-SubCell"/>
</dbReference>
<evidence type="ECO:0000256" key="10">
    <source>
        <dbReference type="RuleBase" id="RU003827"/>
    </source>
</evidence>
<evidence type="ECO:0000313" key="13">
    <source>
        <dbReference type="EMBL" id="KAK9535216.1"/>
    </source>
</evidence>
<keyword evidence="8" id="KW-1133">Transmembrane helix</keyword>
<evidence type="ECO:0000256" key="3">
    <source>
        <dbReference type="ARBA" id="ARBA00004619"/>
    </source>
</evidence>
<dbReference type="Proteomes" id="UP001488805">
    <property type="component" value="Unassembled WGS sequence"/>
</dbReference>
<evidence type="ECO:0000256" key="1">
    <source>
        <dbReference type="ARBA" id="ARBA00004115"/>
    </source>
</evidence>
<dbReference type="GO" id="GO:0005789">
    <property type="term" value="C:endoplasmic reticulum membrane"/>
    <property type="evidence" value="ECO:0007669"/>
    <property type="project" value="UniProtKB-SubCell"/>
</dbReference>
<evidence type="ECO:0000256" key="5">
    <source>
        <dbReference type="ARBA" id="ARBA00022692"/>
    </source>
</evidence>
<dbReference type="EMBL" id="JBCEZU010000056">
    <property type="protein sequence ID" value="KAK9535216.1"/>
    <property type="molecule type" value="Genomic_DNA"/>
</dbReference>
<dbReference type="PROSITE" id="PS50866">
    <property type="entry name" value="GOLD"/>
    <property type="match status" value="1"/>
</dbReference>
<evidence type="ECO:0000313" key="14">
    <source>
        <dbReference type="Proteomes" id="UP001488805"/>
    </source>
</evidence>
<dbReference type="InterPro" id="IPR015720">
    <property type="entry name" value="Emp24-like"/>
</dbReference>